<dbReference type="PANTHER" id="PTHR43095">
    <property type="entry name" value="SUGAR KINASE"/>
    <property type="match status" value="1"/>
</dbReference>
<dbReference type="Proteomes" id="UP000025229">
    <property type="component" value="Plasmid 2"/>
</dbReference>
<evidence type="ECO:0000256" key="1">
    <source>
        <dbReference type="ARBA" id="ARBA00009156"/>
    </source>
</evidence>
<reference evidence="8" key="2">
    <citation type="submission" date="2023-11" db="EMBL/GenBank/DDBJ databases">
        <title>MicrobeMod: A computational toolkit for identifying prokaryotic methylation and restriction-modification with nanopore sequencing.</title>
        <authorList>
            <person name="Crits-Christoph A."/>
            <person name="Kang S.C."/>
            <person name="Lee H."/>
            <person name="Ostrov N."/>
        </authorList>
    </citation>
    <scope>NUCLEOTIDE SEQUENCE</scope>
    <source>
        <strain evidence="8">ATCC 51242</strain>
    </source>
</reference>
<dbReference type="EMBL" id="JAWXXX010000003">
    <property type="protein sequence ID" value="MDX5895582.1"/>
    <property type="molecule type" value="Genomic_DNA"/>
</dbReference>
<dbReference type="InterPro" id="IPR000577">
    <property type="entry name" value="Carb_kinase_FGGY"/>
</dbReference>
<dbReference type="RefSeq" id="WP_051590065.1">
    <property type="nucleotide sequence ID" value="NZ_CP007516.1"/>
</dbReference>
<keyword evidence="3 4" id="KW-0418">Kinase</keyword>
<dbReference type="OrthoDB" id="9782710at2"/>
<dbReference type="Proteomes" id="UP001281130">
    <property type="component" value="Unassembled WGS sequence"/>
</dbReference>
<dbReference type="GO" id="GO:0016773">
    <property type="term" value="F:phosphotransferase activity, alcohol group as acceptor"/>
    <property type="evidence" value="ECO:0007669"/>
    <property type="project" value="InterPro"/>
</dbReference>
<keyword evidence="7" id="KW-0614">Plasmid</keyword>
<organism evidence="7 9">
    <name type="scientific">Rubrobacter radiotolerans</name>
    <name type="common">Arthrobacter radiotolerans</name>
    <dbReference type="NCBI Taxonomy" id="42256"/>
    <lineage>
        <taxon>Bacteria</taxon>
        <taxon>Bacillati</taxon>
        <taxon>Actinomycetota</taxon>
        <taxon>Rubrobacteria</taxon>
        <taxon>Rubrobacterales</taxon>
        <taxon>Rubrobacteraceae</taxon>
        <taxon>Rubrobacter</taxon>
    </lineage>
</organism>
<dbReference type="GO" id="GO:0016301">
    <property type="term" value="F:kinase activity"/>
    <property type="evidence" value="ECO:0007669"/>
    <property type="project" value="UniProtKB-KW"/>
</dbReference>
<dbReference type="CDD" id="cd07802">
    <property type="entry name" value="ASKHA_NBD_FGGY_EcLyxK-like"/>
    <property type="match status" value="1"/>
</dbReference>
<geneLocation type="plasmid" evidence="7">
    <name>2</name>
</geneLocation>
<evidence type="ECO:0000259" key="6">
    <source>
        <dbReference type="Pfam" id="PF02782"/>
    </source>
</evidence>
<dbReference type="PROSITE" id="PS00445">
    <property type="entry name" value="FGGY_KINASES_2"/>
    <property type="match status" value="1"/>
</dbReference>
<evidence type="ECO:0000256" key="3">
    <source>
        <dbReference type="ARBA" id="ARBA00022777"/>
    </source>
</evidence>
<dbReference type="AlphaFoldDB" id="A0A023X8B5"/>
<dbReference type="PIRSF" id="PIRSF000538">
    <property type="entry name" value="GlpK"/>
    <property type="match status" value="1"/>
</dbReference>
<dbReference type="SUPFAM" id="SSF53067">
    <property type="entry name" value="Actin-like ATPase domain"/>
    <property type="match status" value="2"/>
</dbReference>
<name>A0A023X8B5_RUBRA</name>
<protein>
    <submittedName>
        <fullName evidence="8">FGGY-family carbohydrate kinase</fullName>
        <ecNumber evidence="8">2.7.1.-</ecNumber>
    </submittedName>
    <submittedName>
        <fullName evidence="7">Sugar (Pentulose and hexulose) kinase</fullName>
    </submittedName>
</protein>
<sequence length="501" mass="54298">MSPYLLGLDSGNTGTKAVVFDEEGYERGVGSVGNTQINPYPRWVEQDMNGVWKNAVEAIRGAILAAKIDGREVSAIGVSGHGDGVYLVDGAGEPVRAGIQSMDSRAHRLLARWNESGLGDRVLRFNGQRPFAALPPVLLAWFKEEQPDVLERTERVLYVKDWLRYRLTGEYATDPSEASSGFTDVRTQGYSDEAYELYDLPEVRGMLPPVAASTEVVGGVTEEAARLTGLKAGTPVVGGAHDVDCASVGVGCVEPGDMTLIAGTWSINEVVGAEPAFVEGSACRNFVKPGLYLNMSASPTSATNLEWFVKRMCPLEYKTSRDMGISPFAFVNEEVKGVMNDESRVFYHPFIYSSPHGDDATGGFYGLRGWHTRGHLLRALFEGVAFNHKTHVEILRDAFEVKRVRLTGGGSTSRTWAQIFADTLNETVEVMGAGETSALGAALCAGVGTGVYGSVDDATDNVVRTFRIHEPDPRNSERLAEAYETHLSLVGAMSPVWERTG</sequence>
<accession>A0A023X8B5</accession>
<dbReference type="InterPro" id="IPR018485">
    <property type="entry name" value="FGGY_C"/>
</dbReference>
<gene>
    <name evidence="7" type="ORF">RradSPS_3026</name>
    <name evidence="8" type="ORF">SIL72_16250</name>
</gene>
<dbReference type="eggNOG" id="COG1070">
    <property type="taxonomic scope" value="Bacteria"/>
</dbReference>
<dbReference type="InterPro" id="IPR018484">
    <property type="entry name" value="FGGY_N"/>
</dbReference>
<dbReference type="InterPro" id="IPR018483">
    <property type="entry name" value="Carb_kinase_FGGY_CS"/>
</dbReference>
<dbReference type="Gene3D" id="3.30.420.40">
    <property type="match status" value="2"/>
</dbReference>
<dbReference type="InterPro" id="IPR050406">
    <property type="entry name" value="FGGY_Carb_Kinase"/>
</dbReference>
<dbReference type="KEGG" id="rrd:RradSPS_3026"/>
<dbReference type="InterPro" id="IPR043129">
    <property type="entry name" value="ATPase_NBD"/>
</dbReference>
<reference evidence="7 9" key="1">
    <citation type="submission" date="2014-03" db="EMBL/GenBank/DDBJ databases">
        <title>Complete genome sequence of the Radio-Resistant Rubrobacter radiotolerans RSPS-4.</title>
        <authorList>
            <person name="Egas C.C."/>
            <person name="Barroso C.C."/>
            <person name="Froufe H.J.C."/>
            <person name="Pacheco J.J."/>
            <person name="Albuquerque L.L."/>
            <person name="da Costa M.M.S."/>
        </authorList>
    </citation>
    <scope>NUCLEOTIDE SEQUENCE [LARGE SCALE GENOMIC DNA]</scope>
    <source>
        <strain evidence="7 9">RSPS-4</strain>
        <plasmid evidence="7 9">2</plasmid>
    </source>
</reference>
<dbReference type="Pfam" id="PF00370">
    <property type="entry name" value="FGGY_N"/>
    <property type="match status" value="1"/>
</dbReference>
<keyword evidence="9" id="KW-1185">Reference proteome</keyword>
<dbReference type="GO" id="GO:0005975">
    <property type="term" value="P:carbohydrate metabolic process"/>
    <property type="evidence" value="ECO:0007669"/>
    <property type="project" value="InterPro"/>
</dbReference>
<evidence type="ECO:0000259" key="5">
    <source>
        <dbReference type="Pfam" id="PF00370"/>
    </source>
</evidence>
<evidence type="ECO:0000313" key="7">
    <source>
        <dbReference type="EMBL" id="AHY48309.1"/>
    </source>
</evidence>
<feature type="domain" description="Carbohydrate kinase FGGY C-terminal" evidence="6">
    <location>
        <begin position="259"/>
        <end position="447"/>
    </location>
</feature>
<keyword evidence="2 4" id="KW-0808">Transferase</keyword>
<comment type="similarity">
    <text evidence="1 4">Belongs to the FGGY kinase family.</text>
</comment>
<dbReference type="Pfam" id="PF02782">
    <property type="entry name" value="FGGY_C"/>
    <property type="match status" value="1"/>
</dbReference>
<dbReference type="PANTHER" id="PTHR43095:SF3">
    <property type="entry name" value="L-XYLULOSE_3-KETO-L-GULONATE KINASE"/>
    <property type="match status" value="1"/>
</dbReference>
<evidence type="ECO:0000256" key="4">
    <source>
        <dbReference type="RuleBase" id="RU003733"/>
    </source>
</evidence>
<dbReference type="HOGENOM" id="CLU_009281_3_1_11"/>
<evidence type="ECO:0000313" key="8">
    <source>
        <dbReference type="EMBL" id="MDX5895582.1"/>
    </source>
</evidence>
<proteinExistence type="inferred from homology"/>
<evidence type="ECO:0000256" key="2">
    <source>
        <dbReference type="ARBA" id="ARBA00022679"/>
    </source>
</evidence>
<dbReference type="EMBL" id="CP007516">
    <property type="protein sequence ID" value="AHY48309.1"/>
    <property type="molecule type" value="Genomic_DNA"/>
</dbReference>
<evidence type="ECO:0000313" key="9">
    <source>
        <dbReference type="Proteomes" id="UP000025229"/>
    </source>
</evidence>
<dbReference type="EC" id="2.7.1.-" evidence="8"/>
<feature type="domain" description="Carbohydrate kinase FGGY N-terminal" evidence="5">
    <location>
        <begin position="4"/>
        <end position="249"/>
    </location>
</feature>